<dbReference type="InterPro" id="IPR036388">
    <property type="entry name" value="WH-like_DNA-bd_sf"/>
</dbReference>
<gene>
    <name evidence="3" type="ORF">ANTHELSMS3_01934</name>
</gene>
<feature type="domain" description="HTH lysR-type" evidence="2">
    <location>
        <begin position="8"/>
        <end position="65"/>
    </location>
</feature>
<protein>
    <submittedName>
        <fullName evidence="3">Glycine cleavage system transcriptional activator</fullName>
    </submittedName>
</protein>
<dbReference type="Gene3D" id="1.10.10.10">
    <property type="entry name" value="Winged helix-like DNA-binding domain superfamily/Winged helix DNA-binding domain"/>
    <property type="match status" value="1"/>
</dbReference>
<dbReference type="AlphaFoldDB" id="A0A222E328"/>
<dbReference type="Proteomes" id="UP000203589">
    <property type="component" value="Chromosome"/>
</dbReference>
<dbReference type="GO" id="GO:0043565">
    <property type="term" value="F:sequence-specific DNA binding"/>
    <property type="evidence" value="ECO:0007669"/>
    <property type="project" value="TreeGrafter"/>
</dbReference>
<proteinExistence type="inferred from homology"/>
<reference evidence="3 4" key="1">
    <citation type="submission" date="2017-07" db="EMBL/GenBank/DDBJ databases">
        <title>Genome Sequence of Antarctobacter heliothermus Strain SMS3 Isolated from a culture of the Diatom Skeletonema marinoi.</title>
        <authorList>
            <person name="Topel M."/>
            <person name="Pinder M.I.M."/>
            <person name="Johansson O.N."/>
            <person name="Kourtchenko O."/>
            <person name="Godhe A."/>
            <person name="Clarke A.K."/>
        </authorList>
    </citation>
    <scope>NUCLEOTIDE SEQUENCE [LARGE SCALE GENOMIC DNA]</scope>
    <source>
        <strain evidence="3 4">SMS3</strain>
    </source>
</reference>
<dbReference type="InterPro" id="IPR058163">
    <property type="entry name" value="LysR-type_TF_proteobact-type"/>
</dbReference>
<organism evidence="3 4">
    <name type="scientific">Antarctobacter heliothermus</name>
    <dbReference type="NCBI Taxonomy" id="74033"/>
    <lineage>
        <taxon>Bacteria</taxon>
        <taxon>Pseudomonadati</taxon>
        <taxon>Pseudomonadota</taxon>
        <taxon>Alphaproteobacteria</taxon>
        <taxon>Rhodobacterales</taxon>
        <taxon>Roseobacteraceae</taxon>
        <taxon>Antarctobacter</taxon>
    </lineage>
</organism>
<evidence type="ECO:0000313" key="4">
    <source>
        <dbReference type="Proteomes" id="UP000203589"/>
    </source>
</evidence>
<dbReference type="SUPFAM" id="SSF46785">
    <property type="entry name" value="Winged helix' DNA-binding domain"/>
    <property type="match status" value="1"/>
</dbReference>
<dbReference type="EMBL" id="CP022540">
    <property type="protein sequence ID" value="ASP20619.1"/>
    <property type="molecule type" value="Genomic_DNA"/>
</dbReference>
<dbReference type="RefSeq" id="WP_157733475.1">
    <property type="nucleotide sequence ID" value="NZ_CP022540.1"/>
</dbReference>
<dbReference type="GO" id="GO:0006351">
    <property type="term" value="P:DNA-templated transcription"/>
    <property type="evidence" value="ECO:0007669"/>
    <property type="project" value="TreeGrafter"/>
</dbReference>
<dbReference type="PANTHER" id="PTHR30537:SF26">
    <property type="entry name" value="GLYCINE CLEAVAGE SYSTEM TRANSCRIPTIONAL ACTIVATOR"/>
    <property type="match status" value="1"/>
</dbReference>
<dbReference type="InterPro" id="IPR000847">
    <property type="entry name" value="LysR_HTH_N"/>
</dbReference>
<sequence length="125" mass="14267">MDQKDSPLPLNALRVYVAIVRELSITKAAKTIGSTQSSVSRHLAVLEQYVGDKLVERVDRNIRLTKLGYVLAESVTEPLEMVTFSVNRMRRRYTRERRITVRTSLPTLTSLFIVPRLPDFFGNMG</sequence>
<dbReference type="InterPro" id="IPR036390">
    <property type="entry name" value="WH_DNA-bd_sf"/>
</dbReference>
<dbReference type="GO" id="GO:0003700">
    <property type="term" value="F:DNA-binding transcription factor activity"/>
    <property type="evidence" value="ECO:0007669"/>
    <property type="project" value="InterPro"/>
</dbReference>
<evidence type="ECO:0000256" key="1">
    <source>
        <dbReference type="ARBA" id="ARBA00009437"/>
    </source>
</evidence>
<dbReference type="PRINTS" id="PR00039">
    <property type="entry name" value="HTHLYSR"/>
</dbReference>
<dbReference type="OrthoDB" id="9813056at2"/>
<comment type="similarity">
    <text evidence="1">Belongs to the LysR transcriptional regulatory family.</text>
</comment>
<keyword evidence="4" id="KW-1185">Reference proteome</keyword>
<dbReference type="PROSITE" id="PS50931">
    <property type="entry name" value="HTH_LYSR"/>
    <property type="match status" value="1"/>
</dbReference>
<dbReference type="KEGG" id="aht:ANTHELSMS3_01934"/>
<evidence type="ECO:0000259" key="2">
    <source>
        <dbReference type="PROSITE" id="PS50931"/>
    </source>
</evidence>
<name>A0A222E328_9RHOB</name>
<dbReference type="PANTHER" id="PTHR30537">
    <property type="entry name" value="HTH-TYPE TRANSCRIPTIONAL REGULATOR"/>
    <property type="match status" value="1"/>
</dbReference>
<accession>A0A222E328</accession>
<evidence type="ECO:0000313" key="3">
    <source>
        <dbReference type="EMBL" id="ASP20619.1"/>
    </source>
</evidence>
<dbReference type="Pfam" id="PF00126">
    <property type="entry name" value="HTH_1"/>
    <property type="match status" value="1"/>
</dbReference>